<reference evidence="2 3" key="1">
    <citation type="submission" date="2018-03" db="EMBL/GenBank/DDBJ databases">
        <title>Genome sequencing of Ottowia sp.</title>
        <authorList>
            <person name="Kim S.-J."/>
            <person name="Heo J."/>
            <person name="Kwon S.-W."/>
        </authorList>
    </citation>
    <scope>NUCLEOTIDE SEQUENCE [LARGE SCALE GENOMIC DNA]</scope>
    <source>
        <strain evidence="2 3">KADR8-3</strain>
    </source>
</reference>
<proteinExistence type="predicted"/>
<dbReference type="InterPro" id="IPR011048">
    <property type="entry name" value="Haem_d1_sf"/>
</dbReference>
<keyword evidence="1" id="KW-0732">Signal</keyword>
<dbReference type="Proteomes" id="UP000239709">
    <property type="component" value="Chromosome"/>
</dbReference>
<organism evidence="2 3">
    <name type="scientific">Ottowia oryzae</name>
    <dbReference type="NCBI Taxonomy" id="2109914"/>
    <lineage>
        <taxon>Bacteria</taxon>
        <taxon>Pseudomonadati</taxon>
        <taxon>Pseudomonadota</taxon>
        <taxon>Betaproteobacteria</taxon>
        <taxon>Burkholderiales</taxon>
        <taxon>Comamonadaceae</taxon>
        <taxon>Ottowia</taxon>
    </lineage>
</organism>
<dbReference type="AlphaFoldDB" id="A0A2S0MFJ5"/>
<dbReference type="SUPFAM" id="SSF51004">
    <property type="entry name" value="C-terminal (heme d1) domain of cytochrome cd1-nitrite reductase"/>
    <property type="match status" value="1"/>
</dbReference>
<feature type="signal peptide" evidence="1">
    <location>
        <begin position="1"/>
        <end position="22"/>
    </location>
</feature>
<dbReference type="Gene3D" id="2.130.10.10">
    <property type="entry name" value="YVTN repeat-like/Quinoprotein amine dehydrogenase"/>
    <property type="match status" value="1"/>
</dbReference>
<evidence type="ECO:0000256" key="1">
    <source>
        <dbReference type="SAM" id="SignalP"/>
    </source>
</evidence>
<accession>A0A2S0MFJ5</accession>
<dbReference type="InterPro" id="IPR051200">
    <property type="entry name" value="Host-pathogen_enzymatic-act"/>
</dbReference>
<sequence length="375" mass="39577">MTLALAAALAGCAQPSAAPGNAANNATAAAKAQSGEVQRKSLAQGLYELTYSARQNAVFAVSSGGFGDGADPSKVLRLDPATLAVQAEIALPAKGFGAVLDDSANRLYVGSTIDAAVLVIDTTTNQVVRTVQLATKVKNKEGKEVYPHGFRQLVLDAPNQRIYLPGLSMEDSALYVLNTRTSAVDKVVPGFGPLATGAALDAARSRLFVSNLLGEILTVDTRSLQIVKRYDSGGDQPLNLEYDSASNQLLVVDQGLAKLTEGRKKLQPGYQPRPGNRLLVLNADTGAAVRSVATAEGPVALRLDPQHQRIYVTNRGAGNVQVFDSRSQTLLRTIALPTHPNSLALDAQRNVLYVSVKNGEKDPKGAPESVARIPF</sequence>
<name>A0A2S0MFJ5_9BURK</name>
<evidence type="ECO:0000313" key="2">
    <source>
        <dbReference type="EMBL" id="AVO34662.1"/>
    </source>
</evidence>
<dbReference type="InterPro" id="IPR015943">
    <property type="entry name" value="WD40/YVTN_repeat-like_dom_sf"/>
</dbReference>
<dbReference type="PANTHER" id="PTHR47197:SF3">
    <property type="entry name" value="DIHYDRO-HEME D1 DEHYDROGENASE"/>
    <property type="match status" value="1"/>
</dbReference>
<keyword evidence="3" id="KW-1185">Reference proteome</keyword>
<dbReference type="EMBL" id="CP027666">
    <property type="protein sequence ID" value="AVO34662.1"/>
    <property type="molecule type" value="Genomic_DNA"/>
</dbReference>
<protein>
    <submittedName>
        <fullName evidence="2">Transcriptional initiation protein Tat</fullName>
    </submittedName>
</protein>
<feature type="chain" id="PRO_5015564718" evidence="1">
    <location>
        <begin position="23"/>
        <end position="375"/>
    </location>
</feature>
<gene>
    <name evidence="2" type="ORF">C6570_10820</name>
</gene>
<evidence type="ECO:0000313" key="3">
    <source>
        <dbReference type="Proteomes" id="UP000239709"/>
    </source>
</evidence>
<dbReference type="PANTHER" id="PTHR47197">
    <property type="entry name" value="PROTEIN NIRF"/>
    <property type="match status" value="1"/>
</dbReference>
<dbReference type="KEGG" id="otk:C6570_10820"/>